<dbReference type="SUPFAM" id="SSF56300">
    <property type="entry name" value="Metallo-dependent phosphatases"/>
    <property type="match status" value="1"/>
</dbReference>
<dbReference type="AlphaFoldDB" id="A0A517VGW1"/>
<dbReference type="EMBL" id="CP036343">
    <property type="protein sequence ID" value="QDT92249.1"/>
    <property type="molecule type" value="Genomic_DNA"/>
</dbReference>
<dbReference type="PANTHER" id="PTHR43143:SF1">
    <property type="entry name" value="SERINE_THREONINE-PROTEIN PHOSPHATASE CPPED1"/>
    <property type="match status" value="1"/>
</dbReference>
<dbReference type="InterPro" id="IPR051918">
    <property type="entry name" value="STPP_CPPED1"/>
</dbReference>
<dbReference type="Proteomes" id="UP000316855">
    <property type="component" value="Chromosome"/>
</dbReference>
<dbReference type="InterPro" id="IPR029052">
    <property type="entry name" value="Metallo-depent_PP-like"/>
</dbReference>
<dbReference type="OrthoDB" id="58809at2"/>
<evidence type="ECO:0000256" key="1">
    <source>
        <dbReference type="SAM" id="SignalP"/>
    </source>
</evidence>
<dbReference type="RefSeq" id="WP_145229768.1">
    <property type="nucleotide sequence ID" value="NZ_CP036343.1"/>
</dbReference>
<organism evidence="2 3">
    <name type="scientific">Gimesia algae</name>
    <dbReference type="NCBI Taxonomy" id="2527971"/>
    <lineage>
        <taxon>Bacteria</taxon>
        <taxon>Pseudomonadati</taxon>
        <taxon>Planctomycetota</taxon>
        <taxon>Planctomycetia</taxon>
        <taxon>Planctomycetales</taxon>
        <taxon>Planctomycetaceae</taxon>
        <taxon>Gimesia</taxon>
    </lineage>
</organism>
<feature type="signal peptide" evidence="1">
    <location>
        <begin position="1"/>
        <end position="20"/>
    </location>
</feature>
<proteinExistence type="predicted"/>
<evidence type="ECO:0000313" key="2">
    <source>
        <dbReference type="EMBL" id="QDT92249.1"/>
    </source>
</evidence>
<reference evidence="2 3" key="1">
    <citation type="submission" date="2019-02" db="EMBL/GenBank/DDBJ databases">
        <title>Deep-cultivation of Planctomycetes and their phenomic and genomic characterization uncovers novel biology.</title>
        <authorList>
            <person name="Wiegand S."/>
            <person name="Jogler M."/>
            <person name="Boedeker C."/>
            <person name="Pinto D."/>
            <person name="Vollmers J."/>
            <person name="Rivas-Marin E."/>
            <person name="Kohn T."/>
            <person name="Peeters S.H."/>
            <person name="Heuer A."/>
            <person name="Rast P."/>
            <person name="Oberbeckmann S."/>
            <person name="Bunk B."/>
            <person name="Jeske O."/>
            <person name="Meyerdierks A."/>
            <person name="Storesund J.E."/>
            <person name="Kallscheuer N."/>
            <person name="Luecker S."/>
            <person name="Lage O.M."/>
            <person name="Pohl T."/>
            <person name="Merkel B.J."/>
            <person name="Hornburger P."/>
            <person name="Mueller R.-W."/>
            <person name="Bruemmer F."/>
            <person name="Labrenz M."/>
            <person name="Spormann A.M."/>
            <person name="Op den Camp H."/>
            <person name="Overmann J."/>
            <person name="Amann R."/>
            <person name="Jetten M.S.M."/>
            <person name="Mascher T."/>
            <person name="Medema M.H."/>
            <person name="Devos D.P."/>
            <person name="Kaster A.-K."/>
            <person name="Ovreas L."/>
            <person name="Rohde M."/>
            <person name="Galperin M.Y."/>
            <person name="Jogler C."/>
        </authorList>
    </citation>
    <scope>NUCLEOTIDE SEQUENCE [LARGE SCALE GENOMIC DNA]</scope>
    <source>
        <strain evidence="2 3">Pan161</strain>
    </source>
</reference>
<dbReference type="KEGG" id="gax:Pan161_39160"/>
<dbReference type="PANTHER" id="PTHR43143">
    <property type="entry name" value="METALLOPHOSPHOESTERASE, CALCINEURIN SUPERFAMILY"/>
    <property type="match status" value="1"/>
</dbReference>
<keyword evidence="1" id="KW-0732">Signal</keyword>
<gene>
    <name evidence="2" type="ORF">Pan161_39160</name>
</gene>
<protein>
    <recommendedName>
        <fullName evidence="4">Calcineurin-like phosphoesterase domain-containing protein</fullName>
    </recommendedName>
</protein>
<feature type="chain" id="PRO_5021946459" description="Calcineurin-like phosphoesterase domain-containing protein" evidence="1">
    <location>
        <begin position="21"/>
        <end position="285"/>
    </location>
</feature>
<accession>A0A517VGW1</accession>
<name>A0A517VGW1_9PLAN</name>
<keyword evidence="3" id="KW-1185">Reference proteome</keyword>
<evidence type="ECO:0008006" key="4">
    <source>
        <dbReference type="Google" id="ProtNLM"/>
    </source>
</evidence>
<dbReference type="Gene3D" id="3.60.21.10">
    <property type="match status" value="1"/>
</dbReference>
<evidence type="ECO:0000313" key="3">
    <source>
        <dbReference type="Proteomes" id="UP000316855"/>
    </source>
</evidence>
<sequence precursor="true">MRLRMVSMGLLLLCGSTAMAEQKTESSAQATTQVIFYVMGDVPYKPAEDVLLPEQITKLPDDAEFVVHVGDIKAGSTPCNEGVYIKVAGMLAKSKTPVFIIPGDNEWNDCANPAEAWKFWEQYFMRFDRRWQHSFRIFRQLEREENFSFVKGNVLFIGLNLVGGRIHDPVEWKQRHADNLNWVRSNLRRFGDEVSSLVIFGHAKPVKAHNDFFDPLSETAIAFKKPILYIHGDGHRWIHDRPFAAKNLLRVEVDQGGIASPLKVTVTDDASDPFQFDRRNGKPVK</sequence>